<keyword evidence="3" id="KW-1185">Reference proteome</keyword>
<accession>A0A9W8S5N0</accession>
<feature type="compositionally biased region" description="Polar residues" evidence="1">
    <location>
        <begin position="33"/>
        <end position="47"/>
    </location>
</feature>
<feature type="compositionally biased region" description="Polar residues" evidence="1">
    <location>
        <begin position="107"/>
        <end position="118"/>
    </location>
</feature>
<proteinExistence type="predicted"/>
<name>A0A9W8S5N0_9HYPO</name>
<dbReference type="AlphaFoldDB" id="A0A9W8S5N0"/>
<comment type="caution">
    <text evidence="2">The sequence shown here is derived from an EMBL/GenBank/DDBJ whole genome shotgun (WGS) entry which is preliminary data.</text>
</comment>
<evidence type="ECO:0000313" key="3">
    <source>
        <dbReference type="Proteomes" id="UP001152049"/>
    </source>
</evidence>
<organism evidence="2 3">
    <name type="scientific">Fusarium torreyae</name>
    <dbReference type="NCBI Taxonomy" id="1237075"/>
    <lineage>
        <taxon>Eukaryota</taxon>
        <taxon>Fungi</taxon>
        <taxon>Dikarya</taxon>
        <taxon>Ascomycota</taxon>
        <taxon>Pezizomycotina</taxon>
        <taxon>Sordariomycetes</taxon>
        <taxon>Hypocreomycetidae</taxon>
        <taxon>Hypocreales</taxon>
        <taxon>Nectriaceae</taxon>
        <taxon>Fusarium</taxon>
    </lineage>
</organism>
<evidence type="ECO:0000313" key="2">
    <source>
        <dbReference type="EMBL" id="KAJ4264497.1"/>
    </source>
</evidence>
<sequence>METGSPSAASMQLHPTTETYSPAPGRRSESSHPSRNSELTEASGSQQAAAHIPVWLQKQMNSLKIPPTPLVARTWMAEAFDYLDAGNCGFPDHLTSVKGQLKRQWNKQKSQAPKTTASRAKRPSDTVSSSPAKRARNGTPIKLEGTSAISMPPPPPSPKPLGNLKGKYTIETEFACCDDQTQRIHEEVCFITLTPGNGASMRGNFQMGSLLSHYKALMFFEKRPPETSSHKVCFRWRGSKSGGGVQEFRGDENRGWIKFLGDGKIEAWFDRFNIRLVAQKSRALGGKRQHHVGAFWEDWHILDDEDADLLDRLDANFYDELDF</sequence>
<feature type="compositionally biased region" description="Polar residues" evidence="1">
    <location>
        <begin position="1"/>
        <end position="20"/>
    </location>
</feature>
<dbReference type="OrthoDB" id="4121058at2759"/>
<gene>
    <name evidence="2" type="ORF">NW762_005697</name>
</gene>
<feature type="region of interest" description="Disordered" evidence="1">
    <location>
        <begin position="104"/>
        <end position="159"/>
    </location>
</feature>
<dbReference type="EMBL" id="JAOQAZ010000008">
    <property type="protein sequence ID" value="KAJ4264497.1"/>
    <property type="molecule type" value="Genomic_DNA"/>
</dbReference>
<dbReference type="Proteomes" id="UP001152049">
    <property type="component" value="Unassembled WGS sequence"/>
</dbReference>
<feature type="region of interest" description="Disordered" evidence="1">
    <location>
        <begin position="1"/>
        <end position="47"/>
    </location>
</feature>
<evidence type="ECO:0000256" key="1">
    <source>
        <dbReference type="SAM" id="MobiDB-lite"/>
    </source>
</evidence>
<reference evidence="2" key="1">
    <citation type="submission" date="2022-09" db="EMBL/GenBank/DDBJ databases">
        <title>Fusarium specimens isolated from Avocado Roots.</title>
        <authorList>
            <person name="Stajich J."/>
            <person name="Roper C."/>
            <person name="Heimlech-Rivalta G."/>
        </authorList>
    </citation>
    <scope>NUCLEOTIDE SEQUENCE</scope>
    <source>
        <strain evidence="2">CF00136</strain>
    </source>
</reference>
<protein>
    <submittedName>
        <fullName evidence="2">Uncharacterized protein</fullName>
    </submittedName>
</protein>